<sequence>MSTQNTQNTKTMQAIVQTDTSDPQALELTTVPLPELKEGEVLVKVHAAGVNRGDLMQAKGMYPPPKGESEIMGLECAGTIADPGTTGRQPGEEVGCLLAGGGYAEYVAVPEGQLTPKPTNLTLTETAGVVEAAATVWSNLGMVAGLQSGDKVLIHGGAGGIGSFAIQLCKAIGCEVAVTAGSAEKLEYCRQLGADRLINYKEQRFEEELAGWADIILDVMGGSYLEANIKSLAVDGRLVVIGLQGGPKGTLSLGRMLTRRQSVHATTLRARPRPMKAAIVASTVEHVWPLIEAGHITPNISRTFPLIDARCAHSYLNSGEHTGKVVLEVETA</sequence>
<keyword evidence="2" id="KW-0560">Oxidoreductase</keyword>
<organism evidence="4 5">
    <name type="scientific">Corynebacterium pseudogenitalium</name>
    <dbReference type="NCBI Taxonomy" id="38303"/>
    <lineage>
        <taxon>Bacteria</taxon>
        <taxon>Bacillati</taxon>
        <taxon>Actinomycetota</taxon>
        <taxon>Actinomycetes</taxon>
        <taxon>Mycobacteriales</taxon>
        <taxon>Corynebacteriaceae</taxon>
        <taxon>Corynebacterium</taxon>
    </lineage>
</organism>
<dbReference type="InterPro" id="IPR036291">
    <property type="entry name" value="NAD(P)-bd_dom_sf"/>
</dbReference>
<dbReference type="SUPFAM" id="SSF50129">
    <property type="entry name" value="GroES-like"/>
    <property type="match status" value="1"/>
</dbReference>
<comment type="caution">
    <text evidence="4">The sequence shown here is derived from an EMBL/GenBank/DDBJ whole genome shotgun (WGS) entry which is preliminary data.</text>
</comment>
<dbReference type="Gene3D" id="3.40.50.720">
    <property type="entry name" value="NAD(P)-binding Rossmann-like Domain"/>
    <property type="match status" value="1"/>
</dbReference>
<dbReference type="CDD" id="cd05276">
    <property type="entry name" value="p53_inducible_oxidoreductase"/>
    <property type="match status" value="1"/>
</dbReference>
<dbReference type="SMART" id="SM00829">
    <property type="entry name" value="PKS_ER"/>
    <property type="match status" value="1"/>
</dbReference>
<evidence type="ECO:0000259" key="3">
    <source>
        <dbReference type="SMART" id="SM00829"/>
    </source>
</evidence>
<dbReference type="SUPFAM" id="SSF51735">
    <property type="entry name" value="NAD(P)-binding Rossmann-fold domains"/>
    <property type="match status" value="1"/>
</dbReference>
<dbReference type="InterPro" id="IPR002364">
    <property type="entry name" value="Quin_OxRdtase/zeta-crystal_CS"/>
</dbReference>
<proteinExistence type="predicted"/>
<evidence type="ECO:0000256" key="1">
    <source>
        <dbReference type="ARBA" id="ARBA00022857"/>
    </source>
</evidence>
<accession>A0ABD4TS83</accession>
<dbReference type="InterPro" id="IPR011032">
    <property type="entry name" value="GroES-like_sf"/>
</dbReference>
<dbReference type="AlphaFoldDB" id="A0ABD4TS83"/>
<dbReference type="InterPro" id="IPR013149">
    <property type="entry name" value="ADH-like_C"/>
</dbReference>
<dbReference type="RefSeq" id="WP_256000635.1">
    <property type="nucleotide sequence ID" value="NZ_JAGPYW010000004.1"/>
</dbReference>
<dbReference type="InterPro" id="IPR013154">
    <property type="entry name" value="ADH-like_N"/>
</dbReference>
<dbReference type="PANTHER" id="PTHR48106">
    <property type="entry name" value="QUINONE OXIDOREDUCTASE PIG3-RELATED"/>
    <property type="match status" value="1"/>
</dbReference>
<evidence type="ECO:0000313" key="4">
    <source>
        <dbReference type="EMBL" id="MCQ4614098.1"/>
    </source>
</evidence>
<dbReference type="GO" id="GO:0016491">
    <property type="term" value="F:oxidoreductase activity"/>
    <property type="evidence" value="ECO:0007669"/>
    <property type="project" value="UniProtKB-KW"/>
</dbReference>
<evidence type="ECO:0000256" key="2">
    <source>
        <dbReference type="ARBA" id="ARBA00023002"/>
    </source>
</evidence>
<dbReference type="Proteomes" id="UP001205080">
    <property type="component" value="Unassembled WGS sequence"/>
</dbReference>
<protein>
    <submittedName>
        <fullName evidence="4">NAD(P)H-quinone oxidoreductase</fullName>
    </submittedName>
</protein>
<name>A0ABD4TS83_9CORY</name>
<dbReference type="EMBL" id="JAGPYW010000004">
    <property type="protein sequence ID" value="MCQ4614098.1"/>
    <property type="molecule type" value="Genomic_DNA"/>
</dbReference>
<dbReference type="PANTHER" id="PTHR48106:SF8">
    <property type="entry name" value="OS02G0805600 PROTEIN"/>
    <property type="match status" value="1"/>
</dbReference>
<evidence type="ECO:0000313" key="5">
    <source>
        <dbReference type="Proteomes" id="UP001205080"/>
    </source>
</evidence>
<dbReference type="NCBIfam" id="TIGR02824">
    <property type="entry name" value="quinone_pig3"/>
    <property type="match status" value="1"/>
</dbReference>
<dbReference type="Pfam" id="PF00107">
    <property type="entry name" value="ADH_zinc_N"/>
    <property type="match status" value="1"/>
</dbReference>
<dbReference type="Gene3D" id="3.90.180.10">
    <property type="entry name" value="Medium-chain alcohol dehydrogenases, catalytic domain"/>
    <property type="match status" value="1"/>
</dbReference>
<dbReference type="InterPro" id="IPR014189">
    <property type="entry name" value="Quinone_OxRdtase_PIG3"/>
</dbReference>
<feature type="domain" description="Enoyl reductase (ER)" evidence="3">
    <location>
        <begin position="21"/>
        <end position="327"/>
    </location>
</feature>
<keyword evidence="1" id="KW-0521">NADP</keyword>
<gene>
    <name evidence="4" type="ORF">KBX22_04990</name>
</gene>
<dbReference type="InterPro" id="IPR020843">
    <property type="entry name" value="ER"/>
</dbReference>
<dbReference type="PROSITE" id="PS01162">
    <property type="entry name" value="QOR_ZETA_CRYSTAL"/>
    <property type="match status" value="1"/>
</dbReference>
<reference evidence="4 5" key="1">
    <citation type="submission" date="2021-04" db="EMBL/GenBank/DDBJ databases">
        <title>Corynebacterium genitalium sp. nov. and Corynebacterium genitalium sp. nov., two new species of the genus Corynebacterium.</title>
        <authorList>
            <person name="Jaen-Luchoro D."/>
            <person name="Pinyeiro-Iglesias B."/>
            <person name="Al-Shaer S."/>
            <person name="Karlsson R."/>
            <person name="Gonzales-Siles L."/>
            <person name="Cardew S."/>
            <person name="Jensie-Markopolous S."/>
            <person name="Ohlen M."/>
            <person name="Inganas E."/>
            <person name="Moore E.R.B."/>
        </authorList>
    </citation>
    <scope>NUCLEOTIDE SEQUENCE [LARGE SCALE GENOMIC DNA]</scope>
    <source>
        <strain evidence="4 5">CCUG 55013</strain>
    </source>
</reference>
<dbReference type="Pfam" id="PF08240">
    <property type="entry name" value="ADH_N"/>
    <property type="match status" value="1"/>
</dbReference>